<proteinExistence type="predicted"/>
<dbReference type="KEGG" id="psey:GU243_00295"/>
<dbReference type="EMBL" id="CP047898">
    <property type="protein sequence ID" value="QHK18486.1"/>
    <property type="molecule type" value="Genomic_DNA"/>
</dbReference>
<keyword evidence="2" id="KW-1185">Reference proteome</keyword>
<reference evidence="1 2" key="1">
    <citation type="submission" date="2020-01" db="EMBL/GenBank/DDBJ databases">
        <title>Pseudarthrobacter psychrotolerans sp. nov., isolated from antarctic soil.</title>
        <authorList>
            <person name="Shin Y."/>
            <person name="Park W."/>
        </authorList>
    </citation>
    <scope>NUCLEOTIDE SEQUENCE [LARGE SCALE GENOMIC DNA]</scope>
    <source>
        <strain evidence="1 2">YJ56</strain>
    </source>
</reference>
<gene>
    <name evidence="1" type="ORF">GU243_00295</name>
</gene>
<evidence type="ECO:0000313" key="1">
    <source>
        <dbReference type="EMBL" id="QHK18486.1"/>
    </source>
</evidence>
<dbReference type="Proteomes" id="UP000464186">
    <property type="component" value="Chromosome"/>
</dbReference>
<sequence>MAAPFPTSRIECLEADENDQLAIYRNEFDVPGGAIYLDGNSLGAGLTPPLNWRTPSLTREWGLIRS</sequence>
<organism evidence="1 2">
    <name type="scientific">Pseudarthrobacter psychrotolerans</name>
    <dbReference type="NCBI Taxonomy" id="2697569"/>
    <lineage>
        <taxon>Bacteria</taxon>
        <taxon>Bacillati</taxon>
        <taxon>Actinomycetota</taxon>
        <taxon>Actinomycetes</taxon>
        <taxon>Micrococcales</taxon>
        <taxon>Micrococcaceae</taxon>
        <taxon>Pseudarthrobacter</taxon>
    </lineage>
</organism>
<protein>
    <submittedName>
        <fullName evidence="1">Uncharacterized protein</fullName>
    </submittedName>
</protein>
<dbReference type="Gene3D" id="3.90.1150.10">
    <property type="entry name" value="Aspartate Aminotransferase, domain 1"/>
    <property type="match status" value="1"/>
</dbReference>
<accession>A0A6P1NE04</accession>
<dbReference type="InterPro" id="IPR015422">
    <property type="entry name" value="PyrdxlP-dep_Trfase_small"/>
</dbReference>
<evidence type="ECO:0000313" key="2">
    <source>
        <dbReference type="Proteomes" id="UP000464186"/>
    </source>
</evidence>
<name>A0A6P1NE04_9MICC</name>
<dbReference type="AlphaFoldDB" id="A0A6P1NE04"/>